<dbReference type="EMBL" id="VWOJ01000001">
    <property type="protein sequence ID" value="KAA5805022.1"/>
    <property type="molecule type" value="Genomic_DNA"/>
</dbReference>
<dbReference type="InterPro" id="IPR036388">
    <property type="entry name" value="WH-like_DNA-bd_sf"/>
</dbReference>
<dbReference type="GO" id="GO:0016987">
    <property type="term" value="F:sigma factor activity"/>
    <property type="evidence" value="ECO:0007669"/>
    <property type="project" value="UniProtKB-KW"/>
</dbReference>
<evidence type="ECO:0000256" key="4">
    <source>
        <dbReference type="ARBA" id="ARBA00023125"/>
    </source>
</evidence>
<reference evidence="8 9" key="1">
    <citation type="submission" date="2019-09" db="EMBL/GenBank/DDBJ databases">
        <authorList>
            <person name="Kevbrin V."/>
            <person name="Grouzdev D.S."/>
        </authorList>
    </citation>
    <scope>NUCLEOTIDE SEQUENCE [LARGE SCALE GENOMIC DNA]</scope>
    <source>
        <strain evidence="8 9">G-192</strain>
    </source>
</reference>
<sequence length="185" mass="20650">MAVTRADRTLDAYLAAAARAGEPRARDALARRWQPRLIAHAWRLTGDHDLAREAVQDAWVEIITGLYRLREDRAFALWAWRITTRRCARLISGRQARRRLQAKALAEPAPAPGPDPDRGADAARIAQAMQSLPPPQRAAMWLFHIEDLSVAEIAVALDVPAGTVKTRLMHARRTLRVTLTGEDDV</sequence>
<dbReference type="SUPFAM" id="SSF88659">
    <property type="entry name" value="Sigma3 and sigma4 domains of RNA polymerase sigma factors"/>
    <property type="match status" value="1"/>
</dbReference>
<keyword evidence="9" id="KW-1185">Reference proteome</keyword>
<dbReference type="SUPFAM" id="SSF88946">
    <property type="entry name" value="Sigma2 domain of RNA polymerase sigma factors"/>
    <property type="match status" value="1"/>
</dbReference>
<evidence type="ECO:0000259" key="6">
    <source>
        <dbReference type="Pfam" id="PF04542"/>
    </source>
</evidence>
<evidence type="ECO:0000256" key="2">
    <source>
        <dbReference type="ARBA" id="ARBA00023015"/>
    </source>
</evidence>
<proteinExistence type="inferred from homology"/>
<evidence type="ECO:0000256" key="5">
    <source>
        <dbReference type="ARBA" id="ARBA00023163"/>
    </source>
</evidence>
<organism evidence="8 9">
    <name type="scientific">Alkalicaulis satelles</name>
    <dbReference type="NCBI Taxonomy" id="2609175"/>
    <lineage>
        <taxon>Bacteria</taxon>
        <taxon>Pseudomonadati</taxon>
        <taxon>Pseudomonadota</taxon>
        <taxon>Alphaproteobacteria</taxon>
        <taxon>Maricaulales</taxon>
        <taxon>Maricaulaceae</taxon>
        <taxon>Alkalicaulis</taxon>
    </lineage>
</organism>
<dbReference type="InterPro" id="IPR014284">
    <property type="entry name" value="RNA_pol_sigma-70_dom"/>
</dbReference>
<dbReference type="GO" id="GO:0003677">
    <property type="term" value="F:DNA binding"/>
    <property type="evidence" value="ECO:0007669"/>
    <property type="project" value="UniProtKB-KW"/>
</dbReference>
<feature type="domain" description="RNA polymerase sigma factor 70 region 4 type 2" evidence="7">
    <location>
        <begin position="124"/>
        <end position="175"/>
    </location>
</feature>
<dbReference type="InterPro" id="IPR013325">
    <property type="entry name" value="RNA_pol_sigma_r2"/>
</dbReference>
<keyword evidence="4" id="KW-0238">DNA-binding</keyword>
<comment type="caution">
    <text evidence="8">The sequence shown here is derived from an EMBL/GenBank/DDBJ whole genome shotgun (WGS) entry which is preliminary data.</text>
</comment>
<feature type="domain" description="RNA polymerase sigma-70 region 2" evidence="6">
    <location>
        <begin position="29"/>
        <end position="95"/>
    </location>
</feature>
<dbReference type="InterPro" id="IPR013324">
    <property type="entry name" value="RNA_pol_sigma_r3/r4-like"/>
</dbReference>
<dbReference type="PANTHER" id="PTHR43133:SF8">
    <property type="entry name" value="RNA POLYMERASE SIGMA FACTOR HI_1459-RELATED"/>
    <property type="match status" value="1"/>
</dbReference>
<evidence type="ECO:0000256" key="3">
    <source>
        <dbReference type="ARBA" id="ARBA00023082"/>
    </source>
</evidence>
<evidence type="ECO:0000313" key="8">
    <source>
        <dbReference type="EMBL" id="KAA5805022.1"/>
    </source>
</evidence>
<dbReference type="PANTHER" id="PTHR43133">
    <property type="entry name" value="RNA POLYMERASE ECF-TYPE SIGMA FACTO"/>
    <property type="match status" value="1"/>
</dbReference>
<evidence type="ECO:0000313" key="9">
    <source>
        <dbReference type="Proteomes" id="UP000325122"/>
    </source>
</evidence>
<dbReference type="RefSeq" id="WP_150022053.1">
    <property type="nucleotide sequence ID" value="NZ_VWOJ01000001.1"/>
</dbReference>
<dbReference type="InterPro" id="IPR013249">
    <property type="entry name" value="RNA_pol_sigma70_r4_t2"/>
</dbReference>
<dbReference type="NCBIfam" id="TIGR02937">
    <property type="entry name" value="sigma70-ECF"/>
    <property type="match status" value="1"/>
</dbReference>
<evidence type="ECO:0000259" key="7">
    <source>
        <dbReference type="Pfam" id="PF08281"/>
    </source>
</evidence>
<dbReference type="CDD" id="cd06171">
    <property type="entry name" value="Sigma70_r4"/>
    <property type="match status" value="1"/>
</dbReference>
<dbReference type="AlphaFoldDB" id="A0A5M6ZJM4"/>
<keyword evidence="5" id="KW-0804">Transcription</keyword>
<comment type="similarity">
    <text evidence="1">Belongs to the sigma-70 factor family. ECF subfamily.</text>
</comment>
<dbReference type="Pfam" id="PF04542">
    <property type="entry name" value="Sigma70_r2"/>
    <property type="match status" value="1"/>
</dbReference>
<dbReference type="Gene3D" id="1.10.10.10">
    <property type="entry name" value="Winged helix-like DNA-binding domain superfamily/Winged helix DNA-binding domain"/>
    <property type="match status" value="1"/>
</dbReference>
<gene>
    <name evidence="8" type="ORF">F1654_03225</name>
</gene>
<dbReference type="InterPro" id="IPR007627">
    <property type="entry name" value="RNA_pol_sigma70_r2"/>
</dbReference>
<accession>A0A5M6ZJM4</accession>
<dbReference type="Pfam" id="PF08281">
    <property type="entry name" value="Sigma70_r4_2"/>
    <property type="match status" value="1"/>
</dbReference>
<keyword evidence="3" id="KW-0731">Sigma factor</keyword>
<dbReference type="Gene3D" id="1.10.1740.10">
    <property type="match status" value="1"/>
</dbReference>
<evidence type="ECO:0000256" key="1">
    <source>
        <dbReference type="ARBA" id="ARBA00010641"/>
    </source>
</evidence>
<dbReference type="Proteomes" id="UP000325122">
    <property type="component" value="Unassembled WGS sequence"/>
</dbReference>
<name>A0A5M6ZJM4_9PROT</name>
<dbReference type="InterPro" id="IPR039425">
    <property type="entry name" value="RNA_pol_sigma-70-like"/>
</dbReference>
<keyword evidence="2" id="KW-0805">Transcription regulation</keyword>
<protein>
    <submittedName>
        <fullName evidence="8">Sigma-70 family RNA polymerase sigma factor</fullName>
    </submittedName>
</protein>
<dbReference type="GO" id="GO:0006352">
    <property type="term" value="P:DNA-templated transcription initiation"/>
    <property type="evidence" value="ECO:0007669"/>
    <property type="project" value="InterPro"/>
</dbReference>